<gene>
    <name evidence="4" type="primary">LOC107496306</name>
</gene>
<proteinExistence type="predicted"/>
<protein>
    <submittedName>
        <fullName evidence="4">Probable WRKY transcription factor 31</fullName>
    </submittedName>
</protein>
<dbReference type="GeneID" id="107496306"/>
<dbReference type="AlphaFoldDB" id="A0A6P5MIB7"/>
<reference evidence="3" key="1">
    <citation type="journal article" date="2016" name="Nat. Genet.">
        <title>The genome sequences of Arachis duranensis and Arachis ipaensis, the diploid ancestors of cultivated peanut.</title>
        <authorList>
            <person name="Bertioli D.J."/>
            <person name="Cannon S.B."/>
            <person name="Froenicke L."/>
            <person name="Huang G."/>
            <person name="Farmer A.D."/>
            <person name="Cannon E.K."/>
            <person name="Liu X."/>
            <person name="Gao D."/>
            <person name="Clevenger J."/>
            <person name="Dash S."/>
            <person name="Ren L."/>
            <person name="Moretzsohn M.C."/>
            <person name="Shirasawa K."/>
            <person name="Huang W."/>
            <person name="Vidigal B."/>
            <person name="Abernathy B."/>
            <person name="Chu Y."/>
            <person name="Niederhuth C.E."/>
            <person name="Umale P."/>
            <person name="Araujo A.C."/>
            <person name="Kozik A."/>
            <person name="Kim K.D."/>
            <person name="Burow M.D."/>
            <person name="Varshney R.K."/>
            <person name="Wang X."/>
            <person name="Zhang X."/>
            <person name="Barkley N."/>
            <person name="Guimaraes P.M."/>
            <person name="Isobe S."/>
            <person name="Guo B."/>
            <person name="Liao B."/>
            <person name="Stalker H.T."/>
            <person name="Schmitz R.J."/>
            <person name="Scheffler B.E."/>
            <person name="Leal-Bertioli S.C."/>
            <person name="Xun X."/>
            <person name="Jackson S.A."/>
            <person name="Michelmore R."/>
            <person name="Ozias-Akins P."/>
        </authorList>
    </citation>
    <scope>NUCLEOTIDE SEQUENCE [LARGE SCALE GENOMIC DNA]</scope>
    <source>
        <strain evidence="3">cv. V14167</strain>
    </source>
</reference>
<feature type="region of interest" description="Disordered" evidence="2">
    <location>
        <begin position="19"/>
        <end position="51"/>
    </location>
</feature>
<dbReference type="Proteomes" id="UP000515211">
    <property type="component" value="Chromosome 7"/>
</dbReference>
<feature type="region of interest" description="Disordered" evidence="2">
    <location>
        <begin position="203"/>
        <end position="227"/>
    </location>
</feature>
<keyword evidence="1" id="KW-0175">Coiled coil</keyword>
<dbReference type="KEGG" id="adu:107496306"/>
<organism evidence="3 4">
    <name type="scientific">Arachis duranensis</name>
    <name type="common">Wild peanut</name>
    <dbReference type="NCBI Taxonomy" id="130453"/>
    <lineage>
        <taxon>Eukaryota</taxon>
        <taxon>Viridiplantae</taxon>
        <taxon>Streptophyta</taxon>
        <taxon>Embryophyta</taxon>
        <taxon>Tracheophyta</taxon>
        <taxon>Spermatophyta</taxon>
        <taxon>Magnoliopsida</taxon>
        <taxon>eudicotyledons</taxon>
        <taxon>Gunneridae</taxon>
        <taxon>Pentapetalae</taxon>
        <taxon>rosids</taxon>
        <taxon>fabids</taxon>
        <taxon>Fabales</taxon>
        <taxon>Fabaceae</taxon>
        <taxon>Papilionoideae</taxon>
        <taxon>50 kb inversion clade</taxon>
        <taxon>dalbergioids sensu lato</taxon>
        <taxon>Dalbergieae</taxon>
        <taxon>Pterocarpus clade</taxon>
        <taxon>Arachis</taxon>
    </lineage>
</organism>
<sequence>MINMETAWNNDNDDGIDMMDKSSHHHHYHHHDHDHPHSSFTDLHHHHHHHHQVIDEMDFFAENKNKNDNNNIHDNIQDDNDNNDHDHDEMVHSSMELHVDTSLDLRMKNTDSNSSSMEPSETMDDKKSNDLGLLAELQHVNAENQRLRDLIEELNNNYNTLHMQLINLMQQRDQNHAMKQDIEDKSKKEDMVARTFLDMGVAGFGEKDNDPSQQSSDIKLGRGESKSMVELMEHCNNNNNN</sequence>
<accession>A0A6P5MIB7</accession>
<keyword evidence="3" id="KW-1185">Reference proteome</keyword>
<evidence type="ECO:0000313" key="4">
    <source>
        <dbReference type="RefSeq" id="XP_020982771.2"/>
    </source>
</evidence>
<feature type="non-terminal residue" evidence="4">
    <location>
        <position position="241"/>
    </location>
</feature>
<evidence type="ECO:0000256" key="2">
    <source>
        <dbReference type="SAM" id="MobiDB-lite"/>
    </source>
</evidence>
<feature type="region of interest" description="Disordered" evidence="2">
    <location>
        <begin position="63"/>
        <end position="84"/>
    </location>
</feature>
<feature type="coiled-coil region" evidence="1">
    <location>
        <begin position="137"/>
        <end position="188"/>
    </location>
</feature>
<evidence type="ECO:0000256" key="1">
    <source>
        <dbReference type="SAM" id="Coils"/>
    </source>
</evidence>
<reference evidence="4" key="2">
    <citation type="submission" date="2025-08" db="UniProtKB">
        <authorList>
            <consortium name="RefSeq"/>
        </authorList>
    </citation>
    <scope>IDENTIFICATION</scope>
    <source>
        <tissue evidence="4">Whole plant</tissue>
    </source>
</reference>
<name>A0A6P5MIB7_ARADU</name>
<evidence type="ECO:0000313" key="3">
    <source>
        <dbReference type="Proteomes" id="UP000515211"/>
    </source>
</evidence>
<dbReference type="RefSeq" id="XP_020982771.2">
    <property type="nucleotide sequence ID" value="XM_021127112.2"/>
</dbReference>